<dbReference type="InterPro" id="IPR013767">
    <property type="entry name" value="PAS_fold"/>
</dbReference>
<dbReference type="InterPro" id="IPR003594">
    <property type="entry name" value="HATPase_dom"/>
</dbReference>
<dbReference type="SMART" id="SM00065">
    <property type="entry name" value="GAF"/>
    <property type="match status" value="1"/>
</dbReference>
<comment type="catalytic activity">
    <reaction evidence="1">
        <text>ATP + protein L-histidine = ADP + protein N-phospho-L-histidine.</text>
        <dbReference type="EC" id="2.7.13.3"/>
    </reaction>
</comment>
<dbReference type="PROSITE" id="PS50110">
    <property type="entry name" value="RESPONSE_REGULATORY"/>
    <property type="match status" value="1"/>
</dbReference>
<feature type="domain" description="PAS" evidence="11">
    <location>
        <begin position="262"/>
        <end position="316"/>
    </location>
</feature>
<feature type="modified residue" description="4-aspartylphosphate" evidence="7">
    <location>
        <position position="61"/>
    </location>
</feature>
<dbReference type="NCBIfam" id="TIGR00229">
    <property type="entry name" value="sensory_box"/>
    <property type="match status" value="2"/>
</dbReference>
<dbReference type="SMART" id="SM00387">
    <property type="entry name" value="HATPase_c"/>
    <property type="match status" value="1"/>
</dbReference>
<dbReference type="SUPFAM" id="SSF55785">
    <property type="entry name" value="PYP-like sensor domain (PAS domain)"/>
    <property type="match status" value="2"/>
</dbReference>
<dbReference type="Pfam" id="PF13188">
    <property type="entry name" value="PAS_8"/>
    <property type="match status" value="1"/>
</dbReference>
<name>A0AAV3SAN9_9EURY</name>
<evidence type="ECO:0000256" key="6">
    <source>
        <dbReference type="ARBA" id="ARBA00023012"/>
    </source>
</evidence>
<evidence type="ECO:0000256" key="5">
    <source>
        <dbReference type="ARBA" id="ARBA00022777"/>
    </source>
</evidence>
<dbReference type="SMART" id="SM00448">
    <property type="entry name" value="REC"/>
    <property type="match status" value="1"/>
</dbReference>
<dbReference type="GO" id="GO:0006355">
    <property type="term" value="P:regulation of DNA-templated transcription"/>
    <property type="evidence" value="ECO:0007669"/>
    <property type="project" value="InterPro"/>
</dbReference>
<proteinExistence type="predicted"/>
<dbReference type="Pfam" id="PF02518">
    <property type="entry name" value="HATPase_c"/>
    <property type="match status" value="1"/>
</dbReference>
<evidence type="ECO:0000259" key="10">
    <source>
        <dbReference type="PROSITE" id="PS50110"/>
    </source>
</evidence>
<dbReference type="CDD" id="cd00082">
    <property type="entry name" value="HisKA"/>
    <property type="match status" value="1"/>
</dbReference>
<dbReference type="PANTHER" id="PTHR43711:SF1">
    <property type="entry name" value="HISTIDINE KINASE 1"/>
    <property type="match status" value="1"/>
</dbReference>
<dbReference type="CDD" id="cd00130">
    <property type="entry name" value="PAS"/>
    <property type="match status" value="2"/>
</dbReference>
<dbReference type="CDD" id="cd00075">
    <property type="entry name" value="HATPase"/>
    <property type="match status" value="1"/>
</dbReference>
<evidence type="ECO:0000259" key="9">
    <source>
        <dbReference type="PROSITE" id="PS50109"/>
    </source>
</evidence>
<keyword evidence="4" id="KW-0808">Transferase</keyword>
<dbReference type="InterPro" id="IPR000014">
    <property type="entry name" value="PAS"/>
</dbReference>
<comment type="caution">
    <text evidence="12">The sequence shown here is derived from an EMBL/GenBank/DDBJ whole genome shotgun (WGS) entry which is preliminary data.</text>
</comment>
<gene>
    <name evidence="12" type="ORF">GCM10009066_24180</name>
</gene>
<dbReference type="InterPro" id="IPR050736">
    <property type="entry name" value="Sensor_HK_Regulatory"/>
</dbReference>
<dbReference type="InterPro" id="IPR005467">
    <property type="entry name" value="His_kinase_dom"/>
</dbReference>
<dbReference type="EC" id="2.7.13.3" evidence="2"/>
<dbReference type="SUPFAM" id="SSF55781">
    <property type="entry name" value="GAF domain-like"/>
    <property type="match status" value="1"/>
</dbReference>
<protein>
    <recommendedName>
        <fullName evidence="2">histidine kinase</fullName>
        <ecNumber evidence="2">2.7.13.3</ecNumber>
    </recommendedName>
</protein>
<dbReference type="InterPro" id="IPR003018">
    <property type="entry name" value="GAF"/>
</dbReference>
<keyword evidence="13" id="KW-1185">Reference proteome</keyword>
<dbReference type="AlphaFoldDB" id="A0AAV3SAN9"/>
<keyword evidence="3 7" id="KW-0597">Phosphoprotein</keyword>
<dbReference type="PANTHER" id="PTHR43711">
    <property type="entry name" value="TWO-COMPONENT HISTIDINE KINASE"/>
    <property type="match status" value="1"/>
</dbReference>
<dbReference type="InterPro" id="IPR035965">
    <property type="entry name" value="PAS-like_dom_sf"/>
</dbReference>
<keyword evidence="5" id="KW-0418">Kinase</keyword>
<dbReference type="SUPFAM" id="SSF47384">
    <property type="entry name" value="Homodimeric domain of signal transducing histidine kinase"/>
    <property type="match status" value="1"/>
</dbReference>
<dbReference type="Gene3D" id="3.30.450.40">
    <property type="match status" value="1"/>
</dbReference>
<dbReference type="PROSITE" id="PS50109">
    <property type="entry name" value="HIS_KIN"/>
    <property type="match status" value="1"/>
</dbReference>
<feature type="domain" description="Response regulatory" evidence="10">
    <location>
        <begin position="10"/>
        <end position="126"/>
    </location>
</feature>
<reference evidence="12 13" key="1">
    <citation type="journal article" date="2019" name="Int. J. Syst. Evol. Microbiol.">
        <title>The Global Catalogue of Microorganisms (GCM) 10K type strain sequencing project: providing services to taxonomists for standard genome sequencing and annotation.</title>
        <authorList>
            <consortium name="The Broad Institute Genomics Platform"/>
            <consortium name="The Broad Institute Genome Sequencing Center for Infectious Disease"/>
            <person name="Wu L."/>
            <person name="Ma J."/>
        </authorList>
    </citation>
    <scope>NUCLEOTIDE SEQUENCE [LARGE SCALE GENOMIC DNA]</scope>
    <source>
        <strain evidence="12 13">JCM 16330</strain>
    </source>
</reference>
<dbReference type="Pfam" id="PF13185">
    <property type="entry name" value="GAF_2"/>
    <property type="match status" value="1"/>
</dbReference>
<dbReference type="InterPro" id="IPR003661">
    <property type="entry name" value="HisK_dim/P_dom"/>
</dbReference>
<feature type="region of interest" description="Disordered" evidence="8">
    <location>
        <begin position="667"/>
        <end position="712"/>
    </location>
</feature>
<dbReference type="Proteomes" id="UP001500837">
    <property type="component" value="Unassembled WGS sequence"/>
</dbReference>
<dbReference type="Pfam" id="PF00512">
    <property type="entry name" value="HisKA"/>
    <property type="match status" value="1"/>
</dbReference>
<dbReference type="SMART" id="SM00091">
    <property type="entry name" value="PAS"/>
    <property type="match status" value="2"/>
</dbReference>
<accession>A0AAV3SAN9</accession>
<dbReference type="InterPro" id="IPR036097">
    <property type="entry name" value="HisK_dim/P_sf"/>
</dbReference>
<dbReference type="CDD" id="cd00156">
    <property type="entry name" value="REC"/>
    <property type="match status" value="1"/>
</dbReference>
<evidence type="ECO:0000256" key="7">
    <source>
        <dbReference type="PROSITE-ProRule" id="PRU00169"/>
    </source>
</evidence>
<evidence type="ECO:0000256" key="1">
    <source>
        <dbReference type="ARBA" id="ARBA00000085"/>
    </source>
</evidence>
<dbReference type="Gene3D" id="3.30.565.10">
    <property type="entry name" value="Histidine kinase-like ATPase, C-terminal domain"/>
    <property type="match status" value="1"/>
</dbReference>
<dbReference type="Gene3D" id="3.40.50.2300">
    <property type="match status" value="1"/>
</dbReference>
<dbReference type="InterPro" id="IPR011006">
    <property type="entry name" value="CheY-like_superfamily"/>
</dbReference>
<evidence type="ECO:0000313" key="12">
    <source>
        <dbReference type="EMBL" id="GAA0309915.1"/>
    </source>
</evidence>
<dbReference type="InterPro" id="IPR004358">
    <property type="entry name" value="Sig_transdc_His_kin-like_C"/>
</dbReference>
<sequence length="812" mass="88333">MGMTGEDTISVLCVDDEPGLAALVGAHLERADERLETTAVTSATAAFETLQTSDVDCIVSDYEMTGTDGIGFLETVRADDPELPFILFTGRGSEELASRAISAGVTDYLRKERGTEQYALLAQQVVHAVERVRAHRVSSAEEQRRRTILEASPDPIVVVVDGEIAYANPVAVEAAGGTTESDLVGRSIEAFVANGERESVLHAIERVVSSEERRDRVARPFESLDGRRMTMEATGRRVTWDGADGIVAVLRDVTGREAGDTERERYHAAFEGAAEAMVIADDDGQYIEANRAACELFGVSREALVDHHIGDFAAPDYDGKAAWAAFRDAGVSHGTFPLVRPDGEERVIEYGATPNVVPGEHLLVLHDVTNRVDLGDRLEREQSALEEMYRITADGDASFDEKLERLLELGCDYLDIPYGFLMEIGEGRQHVIEAVGGFPIQPGETCPLEEAYCKQTIARDELVTVQNALAEGWSDDPAYERFGLGCYVGAKVMVGDELYGTFCFAGSEPRGKPFNDTERTFVELMARWVSYELERRRTTERLEAQNERLERFTSVVSHDLRSPLSVAQGYLDLAREDDDPDALDRVEAAHERMERIINDLLVLARDGDDLGEMEPVDLDALVASSWDLAVEEDAAATLDIVDDLDTVTADPERLRHLFENLFRNAVEHGSTGPRSKSADSVEHSSTGPRNDAADSVEHSSTGPRNDAADSVEHAADEGVTVTVGTTGDGFYVADDGPGIPEDERAHVFDDGFTTRQNGTGFGLSIVAEIADAHGWTVDVTESATGGARFVVSGVRSEGETGQSGDTTQQSVE</sequence>
<dbReference type="PROSITE" id="PS50112">
    <property type="entry name" value="PAS"/>
    <property type="match status" value="1"/>
</dbReference>
<dbReference type="SUPFAM" id="SSF55874">
    <property type="entry name" value="ATPase domain of HSP90 chaperone/DNA topoisomerase II/histidine kinase"/>
    <property type="match status" value="1"/>
</dbReference>
<dbReference type="Gene3D" id="1.10.287.130">
    <property type="match status" value="1"/>
</dbReference>
<dbReference type="SUPFAM" id="SSF52172">
    <property type="entry name" value="CheY-like"/>
    <property type="match status" value="1"/>
</dbReference>
<dbReference type="InterPro" id="IPR029016">
    <property type="entry name" value="GAF-like_dom_sf"/>
</dbReference>
<dbReference type="InterPro" id="IPR036890">
    <property type="entry name" value="HATPase_C_sf"/>
</dbReference>
<evidence type="ECO:0000313" key="13">
    <source>
        <dbReference type="Proteomes" id="UP001500837"/>
    </source>
</evidence>
<evidence type="ECO:0000259" key="11">
    <source>
        <dbReference type="PROSITE" id="PS50112"/>
    </source>
</evidence>
<dbReference type="InterPro" id="IPR001789">
    <property type="entry name" value="Sig_transdc_resp-reg_receiver"/>
</dbReference>
<keyword evidence="6" id="KW-0902">Two-component regulatory system</keyword>
<dbReference type="GO" id="GO:0000155">
    <property type="term" value="F:phosphorelay sensor kinase activity"/>
    <property type="evidence" value="ECO:0007669"/>
    <property type="project" value="InterPro"/>
</dbReference>
<evidence type="ECO:0000256" key="8">
    <source>
        <dbReference type="SAM" id="MobiDB-lite"/>
    </source>
</evidence>
<dbReference type="PRINTS" id="PR00344">
    <property type="entry name" value="BCTRLSENSOR"/>
</dbReference>
<organism evidence="12 13">
    <name type="scientific">Halarchaeum salinum</name>
    <dbReference type="NCBI Taxonomy" id="489912"/>
    <lineage>
        <taxon>Archaea</taxon>
        <taxon>Methanobacteriati</taxon>
        <taxon>Methanobacteriota</taxon>
        <taxon>Stenosarchaea group</taxon>
        <taxon>Halobacteria</taxon>
        <taxon>Halobacteriales</taxon>
        <taxon>Halobacteriaceae</taxon>
    </lineage>
</organism>
<evidence type="ECO:0000256" key="3">
    <source>
        <dbReference type="ARBA" id="ARBA00022553"/>
    </source>
</evidence>
<dbReference type="EMBL" id="BAAABL010000075">
    <property type="protein sequence ID" value="GAA0309915.1"/>
    <property type="molecule type" value="Genomic_DNA"/>
</dbReference>
<dbReference type="Pfam" id="PF00072">
    <property type="entry name" value="Response_reg"/>
    <property type="match status" value="1"/>
</dbReference>
<dbReference type="SMART" id="SM00388">
    <property type="entry name" value="HisKA"/>
    <property type="match status" value="1"/>
</dbReference>
<dbReference type="Gene3D" id="3.30.450.20">
    <property type="entry name" value="PAS domain"/>
    <property type="match status" value="2"/>
</dbReference>
<feature type="domain" description="Histidine kinase" evidence="9">
    <location>
        <begin position="555"/>
        <end position="797"/>
    </location>
</feature>
<dbReference type="Pfam" id="PF00989">
    <property type="entry name" value="PAS"/>
    <property type="match status" value="1"/>
</dbReference>
<evidence type="ECO:0000256" key="4">
    <source>
        <dbReference type="ARBA" id="ARBA00022679"/>
    </source>
</evidence>
<evidence type="ECO:0000256" key="2">
    <source>
        <dbReference type="ARBA" id="ARBA00012438"/>
    </source>
</evidence>